<feature type="region of interest" description="Disordered" evidence="2">
    <location>
        <begin position="193"/>
        <end position="222"/>
    </location>
</feature>
<name>A0A699Q022_TANCI</name>
<sequence>LATVDGIQRTVSEASLRRNLKLRDKDGLVSIPDTELFENLTLMGYNISQNQKLTFQKGQFSHQWKYLIHTIMKCLSPKSTGFNEFSSNIATALVCLANGEGSCTPTEPHHTPSPEVTSSHPSISSIPLQSIPTAPIPPVIQTGPTPIIQYTRKARIAHLQRQHSELLAKFQAQEVEIIRLKERVKVLEDKDGVIGDKSGDDAPIKGRSNNEGEAPAERISNGSEEITRVLTSMDATTVLVGEANVPTGSGFIPTA</sequence>
<keyword evidence="1" id="KW-0175">Coiled coil</keyword>
<feature type="region of interest" description="Disordered" evidence="2">
    <location>
        <begin position="103"/>
        <end position="124"/>
    </location>
</feature>
<accession>A0A699Q022</accession>
<feature type="non-terminal residue" evidence="3">
    <location>
        <position position="1"/>
    </location>
</feature>
<comment type="caution">
    <text evidence="3">The sequence shown here is derived from an EMBL/GenBank/DDBJ whole genome shotgun (WGS) entry which is preliminary data.</text>
</comment>
<gene>
    <name evidence="3" type="ORF">Tci_826495</name>
</gene>
<dbReference type="EMBL" id="BKCJ010961561">
    <property type="protein sequence ID" value="GFC54525.1"/>
    <property type="molecule type" value="Genomic_DNA"/>
</dbReference>
<proteinExistence type="predicted"/>
<evidence type="ECO:0008006" key="4">
    <source>
        <dbReference type="Google" id="ProtNLM"/>
    </source>
</evidence>
<feature type="coiled-coil region" evidence="1">
    <location>
        <begin position="156"/>
        <end position="190"/>
    </location>
</feature>
<protein>
    <recommendedName>
        <fullName evidence="4">Synaptobrevin, longin-like domain protein</fullName>
    </recommendedName>
</protein>
<feature type="compositionally biased region" description="Low complexity" evidence="2">
    <location>
        <begin position="113"/>
        <end position="124"/>
    </location>
</feature>
<feature type="compositionally biased region" description="Basic and acidic residues" evidence="2">
    <location>
        <begin position="193"/>
        <end position="210"/>
    </location>
</feature>
<organism evidence="3">
    <name type="scientific">Tanacetum cinerariifolium</name>
    <name type="common">Dalmatian daisy</name>
    <name type="synonym">Chrysanthemum cinerariifolium</name>
    <dbReference type="NCBI Taxonomy" id="118510"/>
    <lineage>
        <taxon>Eukaryota</taxon>
        <taxon>Viridiplantae</taxon>
        <taxon>Streptophyta</taxon>
        <taxon>Embryophyta</taxon>
        <taxon>Tracheophyta</taxon>
        <taxon>Spermatophyta</taxon>
        <taxon>Magnoliopsida</taxon>
        <taxon>eudicotyledons</taxon>
        <taxon>Gunneridae</taxon>
        <taxon>Pentapetalae</taxon>
        <taxon>asterids</taxon>
        <taxon>campanulids</taxon>
        <taxon>Asterales</taxon>
        <taxon>Asteraceae</taxon>
        <taxon>Asteroideae</taxon>
        <taxon>Anthemideae</taxon>
        <taxon>Anthemidinae</taxon>
        <taxon>Tanacetum</taxon>
    </lineage>
</organism>
<evidence type="ECO:0000313" key="3">
    <source>
        <dbReference type="EMBL" id="GFC54525.1"/>
    </source>
</evidence>
<dbReference type="AlphaFoldDB" id="A0A699Q022"/>
<reference evidence="3" key="1">
    <citation type="journal article" date="2019" name="Sci. Rep.">
        <title>Draft genome of Tanacetum cinerariifolium, the natural source of mosquito coil.</title>
        <authorList>
            <person name="Yamashiro T."/>
            <person name="Shiraishi A."/>
            <person name="Satake H."/>
            <person name="Nakayama K."/>
        </authorList>
    </citation>
    <scope>NUCLEOTIDE SEQUENCE</scope>
</reference>
<evidence type="ECO:0000256" key="2">
    <source>
        <dbReference type="SAM" id="MobiDB-lite"/>
    </source>
</evidence>
<evidence type="ECO:0000256" key="1">
    <source>
        <dbReference type="SAM" id="Coils"/>
    </source>
</evidence>
<feature type="non-terminal residue" evidence="3">
    <location>
        <position position="255"/>
    </location>
</feature>